<evidence type="ECO:0000256" key="5">
    <source>
        <dbReference type="SAM" id="SignalP"/>
    </source>
</evidence>
<keyword evidence="1" id="KW-0147">Chitin-binding</keyword>
<accession>A0A4Y8CKU0</accession>
<evidence type="ECO:0000313" key="8">
    <source>
        <dbReference type="Proteomes" id="UP000297299"/>
    </source>
</evidence>
<dbReference type="InterPro" id="IPR018392">
    <property type="entry name" value="LysM"/>
</dbReference>
<feature type="signal peptide" evidence="5">
    <location>
        <begin position="1"/>
        <end position="17"/>
    </location>
</feature>
<comment type="caution">
    <text evidence="7">The sequence shown here is derived from an EMBL/GenBank/DDBJ whole genome shotgun (WGS) entry which is preliminary data.</text>
</comment>
<feature type="domain" description="LysM" evidence="6">
    <location>
        <begin position="132"/>
        <end position="179"/>
    </location>
</feature>
<feature type="compositionally biased region" description="Low complexity" evidence="4">
    <location>
        <begin position="402"/>
        <end position="420"/>
    </location>
</feature>
<evidence type="ECO:0000256" key="2">
    <source>
        <dbReference type="ARBA" id="ARBA00022729"/>
    </source>
</evidence>
<feature type="domain" description="LysM" evidence="6">
    <location>
        <begin position="510"/>
        <end position="556"/>
    </location>
</feature>
<evidence type="ECO:0000256" key="4">
    <source>
        <dbReference type="SAM" id="MobiDB-lite"/>
    </source>
</evidence>
<feature type="domain" description="LysM" evidence="6">
    <location>
        <begin position="426"/>
        <end position="472"/>
    </location>
</feature>
<evidence type="ECO:0000256" key="1">
    <source>
        <dbReference type="ARBA" id="ARBA00022669"/>
    </source>
</evidence>
<evidence type="ECO:0000259" key="6">
    <source>
        <dbReference type="PROSITE" id="PS51782"/>
    </source>
</evidence>
<dbReference type="STRING" id="38488.A0A4Y8CKU0"/>
<dbReference type="PANTHER" id="PTHR34997">
    <property type="entry name" value="AM15"/>
    <property type="match status" value="1"/>
</dbReference>
<keyword evidence="8" id="KW-1185">Reference proteome</keyword>
<dbReference type="Proteomes" id="UP000297299">
    <property type="component" value="Unassembled WGS sequence"/>
</dbReference>
<feature type="region of interest" description="Disordered" evidence="4">
    <location>
        <begin position="391"/>
        <end position="420"/>
    </location>
</feature>
<dbReference type="EMBL" id="PHWZ01000547">
    <property type="protein sequence ID" value="TEY36620.1"/>
    <property type="molecule type" value="Genomic_DNA"/>
</dbReference>
<protein>
    <recommendedName>
        <fullName evidence="6">LysM domain-containing protein</fullName>
    </recommendedName>
</protein>
<sequence>MKGIVSSILLFVVAIQASVLDLLPRFLQPESNISEQANVTTTGDCSLYTIQSSDTCFTIASANNVTWAQLTSWNSDLTSTCSNLQDLTRICITNPSGTYAMPTNTAGETSIVTVAATLPTAAMGGSNTNCGQWYQIQGDGDYCDYMSETFDISLSDFLFLNPEVWANCTNLWAGSYYCVEPVGYISTYPGYGQTSTTVPFSQTPTTSMPYIGSLFGNYTTSDPVIPLANGTRTDCYGYIWFNSTDGNEAADCWNLATVFGNTALVCLTLLSKQTESLPLLESLRFAKPANLFLQLDLFSGIHLAPSSSYCINYASSTSIASAVITPQPLAAGETVNCTQWFAPQSYNTCKDILVIFNLNITQFYDWNPSVGPDCVGMDLGTYYCVSTFPGGQPPSEPDPEGDATPTSTSASTPSPIPTDTVSNCDRFVEVVSGDTCESVYTAANITFATFFLWNPSIVSGCQFLDLNEYYCVGVSGTSSATATSGTTATSTTAISTPSPIPTDTVSNCDAFIEVVSGNTCQSVLDAANLDLATFYSWNPSVGPTCEFLDLNEYYCVGISAAATTTSNGSGTAVSTPSPVQTGIVSDCDQFYEVETNDSCEIVVGKYGITLDEFYSWNPAIGSSCQFLELNVYVCVGIS</sequence>
<dbReference type="GO" id="GO:0008061">
    <property type="term" value="F:chitin binding"/>
    <property type="evidence" value="ECO:0007669"/>
    <property type="project" value="UniProtKB-KW"/>
</dbReference>
<gene>
    <name evidence="7" type="ORF">BOTCAL_0549g00040</name>
</gene>
<dbReference type="PROSITE" id="PS51782">
    <property type="entry name" value="LYSM"/>
    <property type="match status" value="5"/>
</dbReference>
<feature type="domain" description="LysM" evidence="6">
    <location>
        <begin position="589"/>
        <end position="635"/>
    </location>
</feature>
<dbReference type="AlphaFoldDB" id="A0A4Y8CKU0"/>
<keyword evidence="2 5" id="KW-0732">Signal</keyword>
<proteinExistence type="predicted"/>
<evidence type="ECO:0000313" key="7">
    <source>
        <dbReference type="EMBL" id="TEY36620.1"/>
    </source>
</evidence>
<dbReference type="SUPFAM" id="SSF54106">
    <property type="entry name" value="LysM domain"/>
    <property type="match status" value="2"/>
</dbReference>
<dbReference type="Gene3D" id="3.10.350.10">
    <property type="entry name" value="LysM domain"/>
    <property type="match status" value="6"/>
</dbReference>
<dbReference type="Pfam" id="PF01476">
    <property type="entry name" value="LysM"/>
    <property type="match status" value="1"/>
</dbReference>
<dbReference type="InterPro" id="IPR052210">
    <property type="entry name" value="LysM1-like"/>
</dbReference>
<organism evidence="7 8">
    <name type="scientific">Botryotinia calthae</name>
    <dbReference type="NCBI Taxonomy" id="38488"/>
    <lineage>
        <taxon>Eukaryota</taxon>
        <taxon>Fungi</taxon>
        <taxon>Dikarya</taxon>
        <taxon>Ascomycota</taxon>
        <taxon>Pezizomycotina</taxon>
        <taxon>Leotiomycetes</taxon>
        <taxon>Helotiales</taxon>
        <taxon>Sclerotiniaceae</taxon>
        <taxon>Botryotinia</taxon>
    </lineage>
</organism>
<reference evidence="7 8" key="1">
    <citation type="submission" date="2017-11" db="EMBL/GenBank/DDBJ databases">
        <title>Comparative genomics of Botrytis spp.</title>
        <authorList>
            <person name="Valero-Jimenez C.A."/>
            <person name="Tapia P."/>
            <person name="Veloso J."/>
            <person name="Silva-Moreno E."/>
            <person name="Staats M."/>
            <person name="Valdes J.H."/>
            <person name="Van Kan J.A.L."/>
        </authorList>
    </citation>
    <scope>NUCLEOTIDE SEQUENCE [LARGE SCALE GENOMIC DNA]</scope>
    <source>
        <strain evidence="7 8">MUCL2830</strain>
    </source>
</reference>
<evidence type="ECO:0000256" key="3">
    <source>
        <dbReference type="ARBA" id="ARBA00023026"/>
    </source>
</evidence>
<feature type="domain" description="LysM" evidence="6">
    <location>
        <begin position="46"/>
        <end position="92"/>
    </location>
</feature>
<feature type="chain" id="PRO_5021295125" description="LysM domain-containing protein" evidence="5">
    <location>
        <begin position="18"/>
        <end position="638"/>
    </location>
</feature>
<dbReference type="SMART" id="SM00257">
    <property type="entry name" value="LysM"/>
    <property type="match status" value="4"/>
</dbReference>
<name>A0A4Y8CKU0_9HELO</name>
<keyword evidence="3" id="KW-0843">Virulence</keyword>
<dbReference type="OrthoDB" id="3530295at2759"/>
<dbReference type="PANTHER" id="PTHR34997:SF2">
    <property type="entry name" value="LYSM DOMAIN-CONTAINING PROTEIN-RELATED"/>
    <property type="match status" value="1"/>
</dbReference>
<dbReference type="InterPro" id="IPR036779">
    <property type="entry name" value="LysM_dom_sf"/>
</dbReference>
<dbReference type="CDD" id="cd00118">
    <property type="entry name" value="LysM"/>
    <property type="match status" value="3"/>
</dbReference>